<accession>A0A087TCU2</accession>
<evidence type="ECO:0000313" key="2">
    <source>
        <dbReference type="Proteomes" id="UP000054359"/>
    </source>
</evidence>
<dbReference type="AlphaFoldDB" id="A0A087TCU2"/>
<name>A0A087TCU2_STEMI</name>
<protein>
    <submittedName>
        <fullName evidence="1">Uncharacterized protein</fullName>
    </submittedName>
</protein>
<reference evidence="1 2" key="1">
    <citation type="submission" date="2013-11" db="EMBL/GenBank/DDBJ databases">
        <title>Genome sequencing of Stegodyphus mimosarum.</title>
        <authorList>
            <person name="Bechsgaard J."/>
        </authorList>
    </citation>
    <scope>NUCLEOTIDE SEQUENCE [LARGE SCALE GENOMIC DNA]</scope>
</reference>
<feature type="non-terminal residue" evidence="1">
    <location>
        <position position="1"/>
    </location>
</feature>
<sequence length="63" mass="7516">IRGYSHFIEFSFASLQTKCIYLNLEFFLHITEVSYDWTALISYLNNSFHMLENFFMSTMISAM</sequence>
<dbReference type="EMBL" id="KK114632">
    <property type="protein sequence ID" value="KFM62931.1"/>
    <property type="molecule type" value="Genomic_DNA"/>
</dbReference>
<proteinExistence type="predicted"/>
<evidence type="ECO:0000313" key="1">
    <source>
        <dbReference type="EMBL" id="KFM62931.1"/>
    </source>
</evidence>
<dbReference type="Proteomes" id="UP000054359">
    <property type="component" value="Unassembled WGS sequence"/>
</dbReference>
<keyword evidence="2" id="KW-1185">Reference proteome</keyword>
<organism evidence="1 2">
    <name type="scientific">Stegodyphus mimosarum</name>
    <name type="common">African social velvet spider</name>
    <dbReference type="NCBI Taxonomy" id="407821"/>
    <lineage>
        <taxon>Eukaryota</taxon>
        <taxon>Metazoa</taxon>
        <taxon>Ecdysozoa</taxon>
        <taxon>Arthropoda</taxon>
        <taxon>Chelicerata</taxon>
        <taxon>Arachnida</taxon>
        <taxon>Araneae</taxon>
        <taxon>Araneomorphae</taxon>
        <taxon>Entelegynae</taxon>
        <taxon>Eresoidea</taxon>
        <taxon>Eresidae</taxon>
        <taxon>Stegodyphus</taxon>
    </lineage>
</organism>
<feature type="non-terminal residue" evidence="1">
    <location>
        <position position="63"/>
    </location>
</feature>
<gene>
    <name evidence="1" type="ORF">X975_06670</name>
</gene>